<gene>
    <name evidence="2" type="ORF">LCGC14_1585100</name>
</gene>
<keyword evidence="1" id="KW-0812">Transmembrane</keyword>
<dbReference type="AlphaFoldDB" id="A0A0F9KWB0"/>
<organism evidence="2">
    <name type="scientific">marine sediment metagenome</name>
    <dbReference type="NCBI Taxonomy" id="412755"/>
    <lineage>
        <taxon>unclassified sequences</taxon>
        <taxon>metagenomes</taxon>
        <taxon>ecological metagenomes</taxon>
    </lineage>
</organism>
<reference evidence="2" key="1">
    <citation type="journal article" date="2015" name="Nature">
        <title>Complex archaea that bridge the gap between prokaryotes and eukaryotes.</title>
        <authorList>
            <person name="Spang A."/>
            <person name="Saw J.H."/>
            <person name="Jorgensen S.L."/>
            <person name="Zaremba-Niedzwiedzka K."/>
            <person name="Martijn J."/>
            <person name="Lind A.E."/>
            <person name="van Eijk R."/>
            <person name="Schleper C."/>
            <person name="Guy L."/>
            <person name="Ettema T.J."/>
        </authorList>
    </citation>
    <scope>NUCLEOTIDE SEQUENCE</scope>
</reference>
<proteinExistence type="predicted"/>
<comment type="caution">
    <text evidence="2">The sequence shown here is derived from an EMBL/GenBank/DDBJ whole genome shotgun (WGS) entry which is preliminary data.</text>
</comment>
<feature type="non-terminal residue" evidence="2">
    <location>
        <position position="1"/>
    </location>
</feature>
<protein>
    <submittedName>
        <fullName evidence="2">Uncharacterized protein</fullName>
    </submittedName>
</protein>
<evidence type="ECO:0000313" key="2">
    <source>
        <dbReference type="EMBL" id="KKM26403.1"/>
    </source>
</evidence>
<name>A0A0F9KWB0_9ZZZZ</name>
<dbReference type="EMBL" id="LAZR01012518">
    <property type="protein sequence ID" value="KKM26403.1"/>
    <property type="molecule type" value="Genomic_DNA"/>
</dbReference>
<keyword evidence="1" id="KW-0472">Membrane</keyword>
<accession>A0A0F9KWB0</accession>
<feature type="transmembrane region" description="Helical" evidence="1">
    <location>
        <begin position="65"/>
        <end position="87"/>
    </location>
</feature>
<evidence type="ECO:0000256" key="1">
    <source>
        <dbReference type="SAM" id="Phobius"/>
    </source>
</evidence>
<sequence length="249" mass="29951">SQVFKLILGVNEVKDKKERVERFYKQIALKDFIILHSFIKLPEKLLILYKKEFYRMIVMNKKYQIFFKLIFHSILIILCLFLGYWIIVLINQGIMLALLLTILLMVCLMTNLIVITFKAPKQLKIASFQEEQLTLIDIDGWECQAIRIHKKLYKKILKENVLPKELGDQIKNRLFGINYRVKDGIYLLIGRDPDKNRYLIYIGETSDFKRRMYEHKRNFNCDWVDFIFYFTNTKKNFGPTIRKKTEIFK</sequence>
<keyword evidence="1" id="KW-1133">Transmembrane helix</keyword>
<feature type="transmembrane region" description="Helical" evidence="1">
    <location>
        <begin position="93"/>
        <end position="117"/>
    </location>
</feature>